<dbReference type="PANTHER" id="PTHR20881">
    <property type="entry name" value="3-METHYL-2-OXOBUTANOATE HYDROXYMETHYLTRANSFERASE"/>
    <property type="match status" value="1"/>
</dbReference>
<keyword evidence="11" id="KW-0489">Methyltransferase</keyword>
<dbReference type="NCBIfam" id="NF001452">
    <property type="entry name" value="PRK00311.1"/>
    <property type="match status" value="1"/>
</dbReference>
<feature type="binding site" evidence="7 9">
    <location>
        <position position="112"/>
    </location>
    <ligand>
        <name>3-methyl-2-oxobutanoate</name>
        <dbReference type="ChEBI" id="CHEBI:11851"/>
    </ligand>
</feature>
<dbReference type="GO" id="GO:0008168">
    <property type="term" value="F:methyltransferase activity"/>
    <property type="evidence" value="ECO:0007669"/>
    <property type="project" value="UniProtKB-KW"/>
</dbReference>
<evidence type="ECO:0000256" key="6">
    <source>
        <dbReference type="ARBA" id="ARBA00056497"/>
    </source>
</evidence>
<dbReference type="FunFam" id="3.20.20.60:FF:000003">
    <property type="entry name" value="3-methyl-2-oxobutanoate hydroxymethyltransferase"/>
    <property type="match status" value="1"/>
</dbReference>
<protein>
    <recommendedName>
        <fullName evidence="7">3-methyl-2-oxobutanoate hydroxymethyltransferase</fullName>
        <ecNumber evidence="7">2.1.2.11</ecNumber>
    </recommendedName>
    <alternativeName>
        <fullName evidence="7">Ketopantoate hydroxymethyltransferase</fullName>
        <shortName evidence="7">KPHMT</shortName>
    </alternativeName>
</protein>
<evidence type="ECO:0000256" key="10">
    <source>
        <dbReference type="PIRSR" id="PIRSR000388-3"/>
    </source>
</evidence>
<dbReference type="AlphaFoldDB" id="A0A1W0CNX3"/>
<dbReference type="GO" id="GO:0015940">
    <property type="term" value="P:pantothenate biosynthetic process"/>
    <property type="evidence" value="ECO:0007669"/>
    <property type="project" value="UniProtKB-UniRule"/>
</dbReference>
<reference evidence="11 12" key="1">
    <citation type="submission" date="2017-02" db="EMBL/GenBank/DDBJ databases">
        <title>Chromobacterium haemolyticum H5244.</title>
        <authorList>
            <person name="Gulvik C.A."/>
        </authorList>
    </citation>
    <scope>NUCLEOTIDE SEQUENCE [LARGE SCALE GENOMIC DNA]</scope>
    <source>
        <strain evidence="11 12">H5244</strain>
    </source>
</reference>
<evidence type="ECO:0000256" key="7">
    <source>
        <dbReference type="HAMAP-Rule" id="MF_00156"/>
    </source>
</evidence>
<comment type="pathway">
    <text evidence="1 7">Cofactor biosynthesis; (R)-pantothenate biosynthesis; (R)-pantoate from 3-methyl-2-oxobutanoate: step 1/2.</text>
</comment>
<feature type="binding site" evidence="7 9">
    <location>
        <position position="83"/>
    </location>
    <ligand>
        <name>3-methyl-2-oxobutanoate</name>
        <dbReference type="ChEBI" id="CHEBI:11851"/>
    </ligand>
</feature>
<dbReference type="CDD" id="cd06557">
    <property type="entry name" value="KPHMT-like"/>
    <property type="match status" value="1"/>
</dbReference>
<gene>
    <name evidence="7" type="primary">panB</name>
    <name evidence="11" type="ORF">B0T45_15755</name>
</gene>
<dbReference type="UniPathway" id="UPA00028">
    <property type="reaction ID" value="UER00003"/>
</dbReference>
<dbReference type="PANTHER" id="PTHR20881:SF0">
    <property type="entry name" value="3-METHYL-2-OXOBUTANOATE HYDROXYMETHYLTRANSFERASE"/>
    <property type="match status" value="1"/>
</dbReference>
<evidence type="ECO:0000256" key="3">
    <source>
        <dbReference type="ARBA" id="ARBA00011424"/>
    </source>
</evidence>
<proteinExistence type="inferred from homology"/>
<comment type="caution">
    <text evidence="11">The sequence shown here is derived from an EMBL/GenBank/DDBJ whole genome shotgun (WGS) entry which is preliminary data.</text>
</comment>
<dbReference type="InterPro" id="IPR003700">
    <property type="entry name" value="Pantoate_hydroxy_MeTrfase"/>
</dbReference>
<dbReference type="RefSeq" id="WP_081556133.1">
    <property type="nucleotide sequence ID" value="NZ_MUKV01000022.1"/>
</dbReference>
<dbReference type="EC" id="2.1.2.11" evidence="7"/>
<dbReference type="Gene3D" id="3.20.20.60">
    <property type="entry name" value="Phosphoenolpyruvate-binding domains"/>
    <property type="match status" value="1"/>
</dbReference>
<comment type="subcellular location">
    <subcellularLocation>
        <location evidence="7">Cytoplasm</location>
    </subcellularLocation>
</comment>
<keyword evidence="7 10" id="KW-0460">Magnesium</keyword>
<evidence type="ECO:0000256" key="4">
    <source>
        <dbReference type="ARBA" id="ARBA00022655"/>
    </source>
</evidence>
<feature type="binding site" evidence="7 10">
    <location>
        <position position="83"/>
    </location>
    <ligand>
        <name>Mg(2+)</name>
        <dbReference type="ChEBI" id="CHEBI:18420"/>
    </ligand>
</feature>
<evidence type="ECO:0000256" key="1">
    <source>
        <dbReference type="ARBA" id="ARBA00005033"/>
    </source>
</evidence>
<dbReference type="NCBIfam" id="TIGR00222">
    <property type="entry name" value="panB"/>
    <property type="match status" value="1"/>
</dbReference>
<name>A0A1W0CNX3_9NEIS</name>
<dbReference type="Proteomes" id="UP000192721">
    <property type="component" value="Unassembled WGS sequence"/>
</dbReference>
<feature type="binding site" evidence="7 10">
    <location>
        <position position="114"/>
    </location>
    <ligand>
        <name>Mg(2+)</name>
        <dbReference type="ChEBI" id="CHEBI:18420"/>
    </ligand>
</feature>
<dbReference type="InterPro" id="IPR015813">
    <property type="entry name" value="Pyrv/PenolPyrv_kinase-like_dom"/>
</dbReference>
<dbReference type="Pfam" id="PF02548">
    <property type="entry name" value="Pantoate_transf"/>
    <property type="match status" value="1"/>
</dbReference>
<dbReference type="EMBL" id="MUKV01000022">
    <property type="protein sequence ID" value="OQS36520.1"/>
    <property type="molecule type" value="Genomic_DNA"/>
</dbReference>
<comment type="function">
    <text evidence="6 7">Catalyzes the reversible reaction in which hydroxymethyl group from 5,10-methylenetetrahydrofolate is transferred onto alpha-ketoisovalerate to form ketopantoate.</text>
</comment>
<comment type="subunit">
    <text evidence="3 7">Homodecamer; pentamer of dimers.</text>
</comment>
<feature type="binding site" evidence="7 10">
    <location>
        <position position="44"/>
    </location>
    <ligand>
        <name>Mg(2+)</name>
        <dbReference type="ChEBI" id="CHEBI:18420"/>
    </ligand>
</feature>
<accession>A0A1W0CNX3</accession>
<comment type="cofactor">
    <cofactor evidence="7 10">
        <name>Mg(2+)</name>
        <dbReference type="ChEBI" id="CHEBI:18420"/>
    </cofactor>
    <text evidence="7 10">Binds 1 Mg(2+) ion per subunit.</text>
</comment>
<comment type="similarity">
    <text evidence="2 7">Belongs to the PanB family.</text>
</comment>
<organism evidence="11 12">
    <name type="scientific">Chromobacterium haemolyticum</name>
    <dbReference type="NCBI Taxonomy" id="394935"/>
    <lineage>
        <taxon>Bacteria</taxon>
        <taxon>Pseudomonadati</taxon>
        <taxon>Pseudomonadota</taxon>
        <taxon>Betaproteobacteria</taxon>
        <taxon>Neisseriales</taxon>
        <taxon>Chromobacteriaceae</taxon>
        <taxon>Chromobacterium</taxon>
    </lineage>
</organism>
<keyword evidence="7 10" id="KW-0479">Metal-binding</keyword>
<dbReference type="InterPro" id="IPR040442">
    <property type="entry name" value="Pyrv_kinase-like_dom_sf"/>
</dbReference>
<keyword evidence="7" id="KW-0963">Cytoplasm</keyword>
<evidence type="ECO:0000256" key="8">
    <source>
        <dbReference type="PIRSR" id="PIRSR000388-1"/>
    </source>
</evidence>
<feature type="active site" description="Proton acceptor" evidence="7 8">
    <location>
        <position position="181"/>
    </location>
</feature>
<dbReference type="HAMAP" id="MF_00156">
    <property type="entry name" value="PanB"/>
    <property type="match status" value="1"/>
</dbReference>
<dbReference type="GO" id="GO:0000287">
    <property type="term" value="F:magnesium ion binding"/>
    <property type="evidence" value="ECO:0007669"/>
    <property type="project" value="TreeGrafter"/>
</dbReference>
<dbReference type="GO" id="GO:0032259">
    <property type="term" value="P:methylation"/>
    <property type="evidence" value="ECO:0007669"/>
    <property type="project" value="UniProtKB-KW"/>
</dbReference>
<evidence type="ECO:0000256" key="2">
    <source>
        <dbReference type="ARBA" id="ARBA00008676"/>
    </source>
</evidence>
<keyword evidence="4 7" id="KW-0566">Pantothenate biosynthesis</keyword>
<evidence type="ECO:0000256" key="5">
    <source>
        <dbReference type="ARBA" id="ARBA00022679"/>
    </source>
</evidence>
<feature type="binding site" evidence="7 9">
    <location>
        <begin position="44"/>
        <end position="45"/>
    </location>
    <ligand>
        <name>3-methyl-2-oxobutanoate</name>
        <dbReference type="ChEBI" id="CHEBI:11851"/>
    </ligand>
</feature>
<sequence length="263" mass="27951">MKITVNTLQKMAQEGQKIAMLTCYDASFATLLEQAGVEILLVGDSLGMVVQGIDSTLPVAEEEMLYHVRCVARGAKQAMVLGDMTFGAYQESPQQAFAHAARIIQAGAHMVKLEGGAYMADTTRFLVERGVPVCAHIGLTPQFVNTFGGYRVQGKSEEDARGIVNDAKAHAAAGASLVLMECVPAELAREITESISVPTIGIGAGVDVSGQVLVLHDMLGVYPGKKARFVKDFMAEAGSIQGAVQSYVQAVKDKSFPAAEHTF</sequence>
<dbReference type="GO" id="GO:0005737">
    <property type="term" value="C:cytoplasm"/>
    <property type="evidence" value="ECO:0007669"/>
    <property type="project" value="UniProtKB-SubCell"/>
</dbReference>
<evidence type="ECO:0000313" key="11">
    <source>
        <dbReference type="EMBL" id="OQS36520.1"/>
    </source>
</evidence>
<evidence type="ECO:0000313" key="12">
    <source>
        <dbReference type="Proteomes" id="UP000192721"/>
    </source>
</evidence>
<dbReference type="GO" id="GO:0003864">
    <property type="term" value="F:3-methyl-2-oxobutanoate hydroxymethyltransferase activity"/>
    <property type="evidence" value="ECO:0007669"/>
    <property type="project" value="UniProtKB-UniRule"/>
</dbReference>
<dbReference type="SUPFAM" id="SSF51621">
    <property type="entry name" value="Phosphoenolpyruvate/pyruvate domain"/>
    <property type="match status" value="1"/>
</dbReference>
<keyword evidence="5 7" id="KW-0808">Transferase</keyword>
<comment type="catalytic activity">
    <reaction evidence="7">
        <text>(6R)-5,10-methylene-5,6,7,8-tetrahydrofolate + 3-methyl-2-oxobutanoate + H2O = 2-dehydropantoate + (6S)-5,6,7,8-tetrahydrofolate</text>
        <dbReference type="Rhea" id="RHEA:11824"/>
        <dbReference type="ChEBI" id="CHEBI:11561"/>
        <dbReference type="ChEBI" id="CHEBI:11851"/>
        <dbReference type="ChEBI" id="CHEBI:15377"/>
        <dbReference type="ChEBI" id="CHEBI:15636"/>
        <dbReference type="ChEBI" id="CHEBI:57453"/>
        <dbReference type="EC" id="2.1.2.11"/>
    </reaction>
</comment>
<evidence type="ECO:0000256" key="9">
    <source>
        <dbReference type="PIRSR" id="PIRSR000388-2"/>
    </source>
</evidence>
<dbReference type="PIRSF" id="PIRSF000388">
    <property type="entry name" value="Pantoate_hydroxy_MeTrfase"/>
    <property type="match status" value="1"/>
</dbReference>